<protein>
    <recommendedName>
        <fullName evidence="13">P-loop containing nucleoside triphosphate hydrolase protein</fullName>
    </recommendedName>
</protein>
<dbReference type="InterPro" id="IPR003593">
    <property type="entry name" value="AAA+_ATPase"/>
</dbReference>
<evidence type="ECO:0000313" key="12">
    <source>
        <dbReference type="Proteomes" id="UP000070444"/>
    </source>
</evidence>
<dbReference type="PROSITE" id="PS50929">
    <property type="entry name" value="ABC_TM1F"/>
    <property type="match status" value="1"/>
</dbReference>
<evidence type="ECO:0000256" key="1">
    <source>
        <dbReference type="ARBA" id="ARBA00004141"/>
    </source>
</evidence>
<dbReference type="EMBL" id="KQ964429">
    <property type="protein sequence ID" value="KXN73949.1"/>
    <property type="molecule type" value="Genomic_DNA"/>
</dbReference>
<dbReference type="InterPro" id="IPR011527">
    <property type="entry name" value="ABC1_TM_dom"/>
</dbReference>
<dbReference type="GO" id="GO:0090374">
    <property type="term" value="P:oligopeptide export from mitochondrion"/>
    <property type="evidence" value="ECO:0007669"/>
    <property type="project" value="TreeGrafter"/>
</dbReference>
<feature type="transmembrane region" description="Helical" evidence="8">
    <location>
        <begin position="49"/>
        <end position="75"/>
    </location>
</feature>
<evidence type="ECO:0000256" key="7">
    <source>
        <dbReference type="ARBA" id="ARBA00023136"/>
    </source>
</evidence>
<evidence type="ECO:0000259" key="10">
    <source>
        <dbReference type="PROSITE" id="PS50929"/>
    </source>
</evidence>
<keyword evidence="6 8" id="KW-1133">Transmembrane helix</keyword>
<dbReference type="Proteomes" id="UP000070444">
    <property type="component" value="Unassembled WGS sequence"/>
</dbReference>
<dbReference type="OrthoDB" id="6500128at2759"/>
<dbReference type="InterPro" id="IPR039421">
    <property type="entry name" value="Type_1_exporter"/>
</dbReference>
<reference evidence="11 12" key="1">
    <citation type="journal article" date="2015" name="Genome Biol. Evol.">
        <title>Phylogenomic analyses indicate that early fungi evolved digesting cell walls of algal ancestors of land plants.</title>
        <authorList>
            <person name="Chang Y."/>
            <person name="Wang S."/>
            <person name="Sekimoto S."/>
            <person name="Aerts A.L."/>
            <person name="Choi C."/>
            <person name="Clum A."/>
            <person name="LaButti K.M."/>
            <person name="Lindquist E.A."/>
            <person name="Yee Ngan C."/>
            <person name="Ohm R.A."/>
            <person name="Salamov A.A."/>
            <person name="Grigoriev I.V."/>
            <person name="Spatafora J.W."/>
            <person name="Berbee M.L."/>
        </authorList>
    </citation>
    <scope>NUCLEOTIDE SEQUENCE [LARGE SCALE GENOMIC DNA]</scope>
    <source>
        <strain evidence="11 12">NRRL 28638</strain>
    </source>
</reference>
<feature type="transmembrane region" description="Helical" evidence="8">
    <location>
        <begin position="95"/>
        <end position="119"/>
    </location>
</feature>
<dbReference type="SUPFAM" id="SSF90123">
    <property type="entry name" value="ABC transporter transmembrane region"/>
    <property type="match status" value="1"/>
</dbReference>
<dbReference type="SUPFAM" id="SSF52540">
    <property type="entry name" value="P-loop containing nucleoside triphosphate hydrolases"/>
    <property type="match status" value="1"/>
</dbReference>
<feature type="transmembrane region" description="Helical" evidence="8">
    <location>
        <begin position="286"/>
        <end position="306"/>
    </location>
</feature>
<dbReference type="STRING" id="796925.A0A137PG21"/>
<dbReference type="Gene3D" id="1.20.1560.10">
    <property type="entry name" value="ABC transporter type 1, transmembrane domain"/>
    <property type="match status" value="1"/>
</dbReference>
<proteinExistence type="predicted"/>
<evidence type="ECO:0000259" key="9">
    <source>
        <dbReference type="PROSITE" id="PS50893"/>
    </source>
</evidence>
<dbReference type="PROSITE" id="PS00211">
    <property type="entry name" value="ABC_TRANSPORTER_1"/>
    <property type="match status" value="1"/>
</dbReference>
<gene>
    <name evidence="11" type="ORF">CONCODRAFT_77095</name>
</gene>
<keyword evidence="4" id="KW-0547">Nucleotide-binding</keyword>
<dbReference type="GO" id="GO:0016887">
    <property type="term" value="F:ATP hydrolysis activity"/>
    <property type="evidence" value="ECO:0007669"/>
    <property type="project" value="InterPro"/>
</dbReference>
<evidence type="ECO:0000256" key="4">
    <source>
        <dbReference type="ARBA" id="ARBA00022741"/>
    </source>
</evidence>
<keyword evidence="3 8" id="KW-0812">Transmembrane</keyword>
<feature type="domain" description="ABC transmembrane type-1" evidence="10">
    <location>
        <begin position="51"/>
        <end position="342"/>
    </location>
</feature>
<keyword evidence="7 8" id="KW-0472">Membrane</keyword>
<evidence type="ECO:0000256" key="3">
    <source>
        <dbReference type="ARBA" id="ARBA00022692"/>
    </source>
</evidence>
<dbReference type="FunFam" id="3.40.50.300:FF:000836">
    <property type="entry name" value="ABC transporter B family member 25"/>
    <property type="match status" value="1"/>
</dbReference>
<evidence type="ECO:0000256" key="5">
    <source>
        <dbReference type="ARBA" id="ARBA00022840"/>
    </source>
</evidence>
<dbReference type="InterPro" id="IPR036640">
    <property type="entry name" value="ABC1_TM_sf"/>
</dbReference>
<dbReference type="InterPro" id="IPR027417">
    <property type="entry name" value="P-loop_NTPase"/>
</dbReference>
<accession>A0A137PG21</accession>
<evidence type="ECO:0000256" key="6">
    <source>
        <dbReference type="ARBA" id="ARBA00022989"/>
    </source>
</evidence>
<keyword evidence="12" id="KW-1185">Reference proteome</keyword>
<dbReference type="InterPro" id="IPR017871">
    <property type="entry name" value="ABC_transporter-like_CS"/>
</dbReference>
<evidence type="ECO:0008006" key="13">
    <source>
        <dbReference type="Google" id="ProtNLM"/>
    </source>
</evidence>
<feature type="domain" description="ABC transporter" evidence="9">
    <location>
        <begin position="398"/>
        <end position="640"/>
    </location>
</feature>
<dbReference type="GO" id="GO:0015421">
    <property type="term" value="F:ABC-type oligopeptide transporter activity"/>
    <property type="evidence" value="ECO:0007669"/>
    <property type="project" value="TreeGrafter"/>
</dbReference>
<name>A0A137PG21_CONC2</name>
<dbReference type="CDD" id="cd18557">
    <property type="entry name" value="ABC_6TM_TAP_ABCB8_10_like"/>
    <property type="match status" value="1"/>
</dbReference>
<sequence length="648" mass="71920">MSSTDTATLVGEQDSNYIKDQLSNFFITGKKRTVANWLLSDILKPELKFILVGLVASLISSVTTVIVPSYGVKFLSTLEDALKGDSKNMEQLSRFFWLSLGLAGLGLIVGVFHFIRYYYSSLAGERMSRRLRDILFANLLDQSVTYFDLNTTGDLINRISSDVSVIQDSTCQKLEATFRSVIECTGAVIWLFALSYKLTFAMICVIPIFAIINAIYGRYSWWLWQECVKAGGRSNTIALESVSNIKTVKSMSQEPKQVYYYRNTLGETYNLTTKLIRANGLSHSSMIILTGVSLGGLLYLGAYLVLSGDIKDPSTLTSFLIYTGYLFSSIGNLSSNFMEVAQGLSVAERVYDMISETSKSKKLKKHTLQMPGDENEPLLGDSAEQYEELTKLDLKGEIELDNVTFHYPSRPGRPILKKFSLKFKPGEVVALVGKSGGGKSSIINLVLGLYNPSYGAVKFDSHNLRTLDPSYFRKQIAIVSQEPVLFALTIKENIAYSVPIEEQNDPSFMDKVIHAAKLAHAHEFIERLPDKYDTPVGERGSTLSGGEKQRIAIARAILQNPTILLLDEATSALDNESQASVNEAIENLMKGKTVIMISHRLDSLRGADKVCVIGDGTLLEEGPMDELSKKEDSHYYHLLKSNELNNIS</sequence>
<evidence type="ECO:0000256" key="8">
    <source>
        <dbReference type="SAM" id="Phobius"/>
    </source>
</evidence>
<dbReference type="Gene3D" id="3.40.50.300">
    <property type="entry name" value="P-loop containing nucleotide triphosphate hydrolases"/>
    <property type="match status" value="1"/>
</dbReference>
<dbReference type="GO" id="GO:0005743">
    <property type="term" value="C:mitochondrial inner membrane"/>
    <property type="evidence" value="ECO:0007669"/>
    <property type="project" value="TreeGrafter"/>
</dbReference>
<dbReference type="AlphaFoldDB" id="A0A137PG21"/>
<evidence type="ECO:0000313" key="11">
    <source>
        <dbReference type="EMBL" id="KXN73949.1"/>
    </source>
</evidence>
<feature type="transmembrane region" description="Helical" evidence="8">
    <location>
        <begin position="198"/>
        <end position="216"/>
    </location>
</feature>
<dbReference type="Pfam" id="PF00664">
    <property type="entry name" value="ABC_membrane"/>
    <property type="match status" value="1"/>
</dbReference>
<organism evidence="11 12">
    <name type="scientific">Conidiobolus coronatus (strain ATCC 28846 / CBS 209.66 / NRRL 28638)</name>
    <name type="common">Delacroixia coronata</name>
    <dbReference type="NCBI Taxonomy" id="796925"/>
    <lineage>
        <taxon>Eukaryota</taxon>
        <taxon>Fungi</taxon>
        <taxon>Fungi incertae sedis</taxon>
        <taxon>Zoopagomycota</taxon>
        <taxon>Entomophthoromycotina</taxon>
        <taxon>Entomophthoromycetes</taxon>
        <taxon>Entomophthorales</taxon>
        <taxon>Ancylistaceae</taxon>
        <taxon>Conidiobolus</taxon>
    </lineage>
</organism>
<dbReference type="SMART" id="SM00382">
    <property type="entry name" value="AAA"/>
    <property type="match status" value="1"/>
</dbReference>
<keyword evidence="5" id="KW-0067">ATP-binding</keyword>
<comment type="subcellular location">
    <subcellularLocation>
        <location evidence="1">Membrane</location>
        <topology evidence="1">Multi-pass membrane protein</topology>
    </subcellularLocation>
</comment>
<dbReference type="Pfam" id="PF00005">
    <property type="entry name" value="ABC_tran"/>
    <property type="match status" value="1"/>
</dbReference>
<dbReference type="PROSITE" id="PS50893">
    <property type="entry name" value="ABC_TRANSPORTER_2"/>
    <property type="match status" value="1"/>
</dbReference>
<dbReference type="GO" id="GO:0005524">
    <property type="term" value="F:ATP binding"/>
    <property type="evidence" value="ECO:0007669"/>
    <property type="project" value="UniProtKB-KW"/>
</dbReference>
<dbReference type="PANTHER" id="PTHR43394:SF1">
    <property type="entry name" value="ATP-BINDING CASSETTE SUB-FAMILY B MEMBER 10, MITOCHONDRIAL"/>
    <property type="match status" value="1"/>
</dbReference>
<keyword evidence="2" id="KW-0813">Transport</keyword>
<dbReference type="PANTHER" id="PTHR43394">
    <property type="entry name" value="ATP-DEPENDENT PERMEASE MDL1, MITOCHONDRIAL"/>
    <property type="match status" value="1"/>
</dbReference>
<dbReference type="InterPro" id="IPR003439">
    <property type="entry name" value="ABC_transporter-like_ATP-bd"/>
</dbReference>
<evidence type="ECO:0000256" key="2">
    <source>
        <dbReference type="ARBA" id="ARBA00022448"/>
    </source>
</evidence>